<dbReference type="RefSeq" id="WP_107989857.1">
    <property type="nucleotide sequence ID" value="NZ_QAYG01000003.1"/>
</dbReference>
<accession>A0A2T5VBC0</accession>
<dbReference type="AlphaFoldDB" id="A0A2T5VBC0"/>
<dbReference type="SUPFAM" id="SSF54637">
    <property type="entry name" value="Thioesterase/thiol ester dehydrase-isomerase"/>
    <property type="match status" value="1"/>
</dbReference>
<evidence type="ECO:0000259" key="1">
    <source>
        <dbReference type="Pfam" id="PF13452"/>
    </source>
</evidence>
<proteinExistence type="predicted"/>
<name>A0A2T5VBC0_9HYPH</name>
<dbReference type="InterPro" id="IPR052741">
    <property type="entry name" value="Mitochondrial_HTD2"/>
</dbReference>
<evidence type="ECO:0000313" key="2">
    <source>
        <dbReference type="EMBL" id="PTW61041.1"/>
    </source>
</evidence>
<dbReference type="EMBL" id="QAYG01000003">
    <property type="protein sequence ID" value="PTW61041.1"/>
    <property type="molecule type" value="Genomic_DNA"/>
</dbReference>
<dbReference type="PANTHER" id="PTHR28152">
    <property type="entry name" value="HYDROXYACYL-THIOESTER DEHYDRATASE TYPE 2, MITOCHONDRIAL"/>
    <property type="match status" value="1"/>
</dbReference>
<dbReference type="OrthoDB" id="7183822at2"/>
<dbReference type="InterPro" id="IPR039569">
    <property type="entry name" value="FAS1-like_DH_region"/>
</dbReference>
<organism evidence="2 3">
    <name type="scientific">Breoghania corrubedonensis</name>
    <dbReference type="NCBI Taxonomy" id="665038"/>
    <lineage>
        <taxon>Bacteria</taxon>
        <taxon>Pseudomonadati</taxon>
        <taxon>Pseudomonadota</taxon>
        <taxon>Alphaproteobacteria</taxon>
        <taxon>Hyphomicrobiales</taxon>
        <taxon>Stappiaceae</taxon>
        <taxon>Breoghania</taxon>
    </lineage>
</organism>
<dbReference type="InterPro" id="IPR029069">
    <property type="entry name" value="HotDog_dom_sf"/>
</dbReference>
<comment type="caution">
    <text evidence="2">The sequence shown here is derived from an EMBL/GenBank/DDBJ whole genome shotgun (WGS) entry which is preliminary data.</text>
</comment>
<sequence length="273" mass="30035">MSDYDTWIGFERTATDTVSERLADHYRLTLDRMLAGTGDLPGIHWCLAPDAYPPADLGRDGHPKTGLFLPRLPLPRRMWASGEMEIAGSLNAGDTVTRTSTITDVRFKKGRTGDLGFVTVEHDHAVDGATRLHEKQMIVYRDDPDPAFPQPVPPHAAPWRTLCHADIETNTTLLFRYSALTFNGHRIHYDHPYATGVEGYAGLVVHGPLQATWMLNMASDLVGGTLRTFAYRGLSPLICGAPAIVEAREAETGLELRVRNGETNVVTMQASAT</sequence>
<feature type="domain" description="FAS1-like dehydratase" evidence="1">
    <location>
        <begin position="42"/>
        <end position="123"/>
    </location>
</feature>
<keyword evidence="3" id="KW-1185">Reference proteome</keyword>
<evidence type="ECO:0000313" key="3">
    <source>
        <dbReference type="Proteomes" id="UP000244081"/>
    </source>
</evidence>
<gene>
    <name evidence="2" type="ORF">C8N35_103223</name>
</gene>
<dbReference type="Pfam" id="PF13452">
    <property type="entry name" value="FAS1_DH_region"/>
    <property type="match status" value="1"/>
</dbReference>
<dbReference type="PANTHER" id="PTHR28152:SF1">
    <property type="entry name" value="HYDROXYACYL-THIOESTER DEHYDRATASE TYPE 2, MITOCHONDRIAL"/>
    <property type="match status" value="1"/>
</dbReference>
<dbReference type="Proteomes" id="UP000244081">
    <property type="component" value="Unassembled WGS sequence"/>
</dbReference>
<reference evidence="2 3" key="1">
    <citation type="submission" date="2018-04" db="EMBL/GenBank/DDBJ databases">
        <title>Genomic Encyclopedia of Archaeal and Bacterial Type Strains, Phase II (KMG-II): from individual species to whole genera.</title>
        <authorList>
            <person name="Goeker M."/>
        </authorList>
    </citation>
    <scope>NUCLEOTIDE SEQUENCE [LARGE SCALE GENOMIC DNA]</scope>
    <source>
        <strain evidence="2 3">DSM 23382</strain>
    </source>
</reference>
<dbReference type="GO" id="GO:0019171">
    <property type="term" value="F:(3R)-hydroxyacyl-[acyl-carrier-protein] dehydratase activity"/>
    <property type="evidence" value="ECO:0007669"/>
    <property type="project" value="TreeGrafter"/>
</dbReference>
<dbReference type="Gene3D" id="3.10.129.10">
    <property type="entry name" value="Hotdog Thioesterase"/>
    <property type="match status" value="1"/>
</dbReference>
<protein>
    <submittedName>
        <fullName evidence="2">3-methylfumaryl-CoA hydratase</fullName>
    </submittedName>
</protein>